<feature type="region of interest" description="Disordered" evidence="1">
    <location>
        <begin position="38"/>
        <end position="65"/>
    </location>
</feature>
<feature type="signal peptide" evidence="2">
    <location>
        <begin position="1"/>
        <end position="18"/>
    </location>
</feature>
<evidence type="ECO:0000313" key="4">
    <source>
        <dbReference type="Proteomes" id="UP000198287"/>
    </source>
</evidence>
<organism evidence="3 4">
    <name type="scientific">Folsomia candida</name>
    <name type="common">Springtail</name>
    <dbReference type="NCBI Taxonomy" id="158441"/>
    <lineage>
        <taxon>Eukaryota</taxon>
        <taxon>Metazoa</taxon>
        <taxon>Ecdysozoa</taxon>
        <taxon>Arthropoda</taxon>
        <taxon>Hexapoda</taxon>
        <taxon>Collembola</taxon>
        <taxon>Entomobryomorpha</taxon>
        <taxon>Isotomoidea</taxon>
        <taxon>Isotomidae</taxon>
        <taxon>Proisotominae</taxon>
        <taxon>Folsomia</taxon>
    </lineage>
</organism>
<comment type="caution">
    <text evidence="3">The sequence shown here is derived from an EMBL/GenBank/DDBJ whole genome shotgun (WGS) entry which is preliminary data.</text>
</comment>
<evidence type="ECO:0000256" key="2">
    <source>
        <dbReference type="SAM" id="SignalP"/>
    </source>
</evidence>
<evidence type="ECO:0000256" key="1">
    <source>
        <dbReference type="SAM" id="MobiDB-lite"/>
    </source>
</evidence>
<reference evidence="3 4" key="1">
    <citation type="submission" date="2015-12" db="EMBL/GenBank/DDBJ databases">
        <title>The genome of Folsomia candida.</title>
        <authorList>
            <person name="Faddeeva A."/>
            <person name="Derks M.F."/>
            <person name="Anvar Y."/>
            <person name="Smit S."/>
            <person name="Van Straalen N."/>
            <person name="Roelofs D."/>
        </authorList>
    </citation>
    <scope>NUCLEOTIDE SEQUENCE [LARGE SCALE GENOMIC DNA]</scope>
    <source>
        <strain evidence="3 4">VU population</strain>
        <tissue evidence="3">Whole body</tissue>
    </source>
</reference>
<protein>
    <submittedName>
        <fullName evidence="3">Uncharacterized protein</fullName>
    </submittedName>
</protein>
<gene>
    <name evidence="3" type="ORF">Fcan01_08671</name>
</gene>
<evidence type="ECO:0000313" key="3">
    <source>
        <dbReference type="EMBL" id="OXA56475.1"/>
    </source>
</evidence>
<feature type="compositionally biased region" description="Basic and acidic residues" evidence="1">
    <location>
        <begin position="45"/>
        <end position="55"/>
    </location>
</feature>
<dbReference type="Proteomes" id="UP000198287">
    <property type="component" value="Unassembled WGS sequence"/>
</dbReference>
<keyword evidence="2" id="KW-0732">Signal</keyword>
<name>A0A226EFX1_FOLCA</name>
<sequence>MITLNILISLGVLVTVSASPRRPLPSITYDTLIGYVQPPELNSETGEKTNNRGDLDDSQGSESAGPVAGTIAGYTAYNMVRSMLSSSPDDSGLYYLTPFRFVRSVARGMTDMGKSFASTFATEFQKSYNRLSTEVKERVIPEAANLLGVWTVPPKVDDNAWMEGI</sequence>
<dbReference type="AlphaFoldDB" id="A0A226EFX1"/>
<accession>A0A226EFX1</accession>
<dbReference type="EMBL" id="LNIX01000004">
    <property type="protein sequence ID" value="OXA56475.1"/>
    <property type="molecule type" value="Genomic_DNA"/>
</dbReference>
<keyword evidence="4" id="KW-1185">Reference proteome</keyword>
<feature type="chain" id="PRO_5013393582" evidence="2">
    <location>
        <begin position="19"/>
        <end position="165"/>
    </location>
</feature>
<proteinExistence type="predicted"/>